<gene>
    <name evidence="1" type="ORF">PV327_011288</name>
</gene>
<dbReference type="AlphaFoldDB" id="A0AA39FKT6"/>
<sequence length="131" mass="15670">MDFSKLNEVCRADNFLPTKPWNKLEVGTKYKVTEMKTVKTKFGESIVATINEEFNVFLPSRTVKLLLKEREQYKLLADAADKWNSHYSLYWWTVCRYHHHNHHNHQHYHLQKKMATRFPTFQVLGEECDSP</sequence>
<keyword evidence="2" id="KW-1185">Reference proteome</keyword>
<dbReference type="Proteomes" id="UP001168972">
    <property type="component" value="Unassembled WGS sequence"/>
</dbReference>
<evidence type="ECO:0000313" key="2">
    <source>
        <dbReference type="Proteomes" id="UP001168972"/>
    </source>
</evidence>
<protein>
    <submittedName>
        <fullName evidence="1">Uncharacterized protein</fullName>
    </submittedName>
</protein>
<reference evidence="1" key="1">
    <citation type="journal article" date="2023" name="bioRxiv">
        <title>Scaffold-level genome assemblies of two parasitoid biocontrol wasps reveal the parthenogenesis mechanism and an associated novel virus.</title>
        <authorList>
            <person name="Inwood S."/>
            <person name="Skelly J."/>
            <person name="Guhlin J."/>
            <person name="Harrop T."/>
            <person name="Goldson S."/>
            <person name="Dearden P."/>
        </authorList>
    </citation>
    <scope>NUCLEOTIDE SEQUENCE</scope>
    <source>
        <strain evidence="1">Lincoln</strain>
        <tissue evidence="1">Whole body</tissue>
    </source>
</reference>
<organism evidence="1 2">
    <name type="scientific">Microctonus hyperodae</name>
    <name type="common">Parasitoid wasp</name>
    <dbReference type="NCBI Taxonomy" id="165561"/>
    <lineage>
        <taxon>Eukaryota</taxon>
        <taxon>Metazoa</taxon>
        <taxon>Ecdysozoa</taxon>
        <taxon>Arthropoda</taxon>
        <taxon>Hexapoda</taxon>
        <taxon>Insecta</taxon>
        <taxon>Pterygota</taxon>
        <taxon>Neoptera</taxon>
        <taxon>Endopterygota</taxon>
        <taxon>Hymenoptera</taxon>
        <taxon>Apocrita</taxon>
        <taxon>Ichneumonoidea</taxon>
        <taxon>Braconidae</taxon>
        <taxon>Euphorinae</taxon>
        <taxon>Microctonus</taxon>
    </lineage>
</organism>
<accession>A0AA39FKT6</accession>
<proteinExistence type="predicted"/>
<dbReference type="EMBL" id="JAQQBR010000297">
    <property type="protein sequence ID" value="KAK0171449.1"/>
    <property type="molecule type" value="Genomic_DNA"/>
</dbReference>
<comment type="caution">
    <text evidence="1">The sequence shown here is derived from an EMBL/GenBank/DDBJ whole genome shotgun (WGS) entry which is preliminary data.</text>
</comment>
<reference evidence="1" key="2">
    <citation type="submission" date="2023-03" db="EMBL/GenBank/DDBJ databases">
        <authorList>
            <person name="Inwood S.N."/>
            <person name="Skelly J.G."/>
            <person name="Guhlin J."/>
            <person name="Harrop T.W.R."/>
            <person name="Goldson S.G."/>
            <person name="Dearden P.K."/>
        </authorList>
    </citation>
    <scope>NUCLEOTIDE SEQUENCE</scope>
    <source>
        <strain evidence="1">Lincoln</strain>
        <tissue evidence="1">Whole body</tissue>
    </source>
</reference>
<evidence type="ECO:0000313" key="1">
    <source>
        <dbReference type="EMBL" id="KAK0171449.1"/>
    </source>
</evidence>
<name>A0AA39FKT6_MICHY</name>